<dbReference type="Proteomes" id="UP000095255">
    <property type="component" value="Unassembled WGS sequence"/>
</dbReference>
<proteinExistence type="predicted"/>
<feature type="domain" description="Ferritin-like diiron" evidence="1">
    <location>
        <begin position="1"/>
        <end position="63"/>
    </location>
</feature>
<comment type="caution">
    <text evidence="2">The sequence shown here is derived from an EMBL/GenBank/DDBJ whole genome shotgun (WGS) entry which is preliminary data.</text>
</comment>
<dbReference type="Pfam" id="PF00210">
    <property type="entry name" value="Ferritin"/>
    <property type="match status" value="1"/>
</dbReference>
<evidence type="ECO:0000313" key="3">
    <source>
        <dbReference type="Proteomes" id="UP000095255"/>
    </source>
</evidence>
<dbReference type="AlphaFoldDB" id="A0A1E5L233"/>
<dbReference type="GO" id="GO:0008199">
    <property type="term" value="F:ferric iron binding"/>
    <property type="evidence" value="ECO:0007669"/>
    <property type="project" value="InterPro"/>
</dbReference>
<dbReference type="InterPro" id="IPR009040">
    <property type="entry name" value="Ferritin-like_diiron"/>
</dbReference>
<organism evidence="2 3">
    <name type="scientific">Desulfuribacillus stibiiarsenatis</name>
    <dbReference type="NCBI Taxonomy" id="1390249"/>
    <lineage>
        <taxon>Bacteria</taxon>
        <taxon>Bacillati</taxon>
        <taxon>Bacillota</taxon>
        <taxon>Desulfuribacillia</taxon>
        <taxon>Desulfuribacillales</taxon>
        <taxon>Desulfuribacillaceae</taxon>
        <taxon>Desulfuribacillus</taxon>
    </lineage>
</organism>
<dbReference type="InterPro" id="IPR008331">
    <property type="entry name" value="Ferritin_DPS_dom"/>
</dbReference>
<sequence>MSKMENMLKDALQMEQEHITRYHTFAQNADDAGDTGLARFFQNLATAREKHMTEIRKQLEIYS</sequence>
<dbReference type="PROSITE" id="PS50905">
    <property type="entry name" value="FERRITIN_LIKE"/>
    <property type="match status" value="1"/>
</dbReference>
<dbReference type="RefSeq" id="WP_069703417.1">
    <property type="nucleotide sequence ID" value="NZ_MJAT01000040.1"/>
</dbReference>
<name>A0A1E5L233_9FIRM</name>
<dbReference type="InterPro" id="IPR012347">
    <property type="entry name" value="Ferritin-like"/>
</dbReference>
<protein>
    <recommendedName>
        <fullName evidence="1">Ferritin-like diiron domain-containing protein</fullName>
    </recommendedName>
</protein>
<dbReference type="Gene3D" id="1.20.1260.10">
    <property type="match status" value="1"/>
</dbReference>
<gene>
    <name evidence="2" type="ORF">BHU72_12310</name>
</gene>
<dbReference type="InterPro" id="IPR009078">
    <property type="entry name" value="Ferritin-like_SF"/>
</dbReference>
<evidence type="ECO:0000259" key="1">
    <source>
        <dbReference type="PROSITE" id="PS50905"/>
    </source>
</evidence>
<evidence type="ECO:0000313" key="2">
    <source>
        <dbReference type="EMBL" id="OEH84180.1"/>
    </source>
</evidence>
<keyword evidence="3" id="KW-1185">Reference proteome</keyword>
<accession>A0A1E5L233</accession>
<dbReference type="SUPFAM" id="SSF47240">
    <property type="entry name" value="Ferritin-like"/>
    <property type="match status" value="1"/>
</dbReference>
<dbReference type="STRING" id="1390249.BHU72_12310"/>
<dbReference type="OrthoDB" id="9799749at2"/>
<dbReference type="EMBL" id="MJAT01000040">
    <property type="protein sequence ID" value="OEH84180.1"/>
    <property type="molecule type" value="Genomic_DNA"/>
</dbReference>
<reference evidence="2 3" key="1">
    <citation type="submission" date="2016-09" db="EMBL/GenBank/DDBJ databases">
        <title>Desulfuribacillus arsenicus sp. nov., an obligately anaerobic, dissimilatory arsenic- and antimonate-reducing bacterium isolated from anoxic sediments.</title>
        <authorList>
            <person name="Abin C.A."/>
            <person name="Hollibaugh J.T."/>
        </authorList>
    </citation>
    <scope>NUCLEOTIDE SEQUENCE [LARGE SCALE GENOMIC DNA]</scope>
    <source>
        <strain evidence="2 3">MLFW-2</strain>
    </source>
</reference>